<dbReference type="GO" id="GO:0003700">
    <property type="term" value="F:DNA-binding transcription factor activity"/>
    <property type="evidence" value="ECO:0007669"/>
    <property type="project" value="InterPro"/>
</dbReference>
<feature type="domain" description="HTH marR-type" evidence="4">
    <location>
        <begin position="3"/>
        <end position="135"/>
    </location>
</feature>
<reference evidence="5 6" key="1">
    <citation type="submission" date="2018-09" db="EMBL/GenBank/DDBJ databases">
        <title>YIM 75507 draft genome.</title>
        <authorList>
            <person name="Tang S."/>
            <person name="Feng Y."/>
        </authorList>
    </citation>
    <scope>NUCLEOTIDE SEQUENCE [LARGE SCALE GENOMIC DNA]</scope>
    <source>
        <strain evidence="5 6">YIM 75507</strain>
    </source>
</reference>
<dbReference type="PRINTS" id="PR00598">
    <property type="entry name" value="HTHMARR"/>
</dbReference>
<evidence type="ECO:0000256" key="1">
    <source>
        <dbReference type="ARBA" id="ARBA00023015"/>
    </source>
</evidence>
<sequence>MFETSVSYQLIRLLKAHRQRLAEDLAGLGLHVGQEMLLARLWERDGLSQSELVARLGVEPPTVTKTLQRLERAGFVRREPDPGNRRVSRVYLTERGRELRGPVERAWNRMDDAMLAGLDGPEREALRAMLPRMAAGIAAAPIDGPCGG</sequence>
<dbReference type="InterPro" id="IPR039422">
    <property type="entry name" value="MarR/SlyA-like"/>
</dbReference>
<organism evidence="5 6">
    <name type="scientific">Bailinhaonella thermotolerans</name>
    <dbReference type="NCBI Taxonomy" id="1070861"/>
    <lineage>
        <taxon>Bacteria</taxon>
        <taxon>Bacillati</taxon>
        <taxon>Actinomycetota</taxon>
        <taxon>Actinomycetes</taxon>
        <taxon>Streptosporangiales</taxon>
        <taxon>Streptosporangiaceae</taxon>
        <taxon>Bailinhaonella</taxon>
    </lineage>
</organism>
<dbReference type="CDD" id="cd00090">
    <property type="entry name" value="HTH_ARSR"/>
    <property type="match status" value="1"/>
</dbReference>
<dbReference type="GO" id="GO:0003677">
    <property type="term" value="F:DNA binding"/>
    <property type="evidence" value="ECO:0007669"/>
    <property type="project" value="UniProtKB-KW"/>
</dbReference>
<dbReference type="GO" id="GO:0006950">
    <property type="term" value="P:response to stress"/>
    <property type="evidence" value="ECO:0007669"/>
    <property type="project" value="TreeGrafter"/>
</dbReference>
<dbReference type="InterPro" id="IPR000835">
    <property type="entry name" value="HTH_MarR-typ"/>
</dbReference>
<keyword evidence="1" id="KW-0805">Transcription regulation</keyword>
<dbReference type="OrthoDB" id="3177763at2"/>
<keyword evidence="3" id="KW-0804">Transcription</keyword>
<dbReference type="Gene3D" id="1.10.10.10">
    <property type="entry name" value="Winged helix-like DNA-binding domain superfamily/Winged helix DNA-binding domain"/>
    <property type="match status" value="1"/>
</dbReference>
<dbReference type="InterPro" id="IPR036390">
    <property type="entry name" value="WH_DNA-bd_sf"/>
</dbReference>
<dbReference type="Proteomes" id="UP000265768">
    <property type="component" value="Unassembled WGS sequence"/>
</dbReference>
<dbReference type="RefSeq" id="WP_119928394.1">
    <property type="nucleotide sequence ID" value="NZ_QZEY01000008.1"/>
</dbReference>
<protein>
    <submittedName>
        <fullName evidence="5">MarR family transcriptional regulator</fullName>
    </submittedName>
</protein>
<dbReference type="InterPro" id="IPR011991">
    <property type="entry name" value="ArsR-like_HTH"/>
</dbReference>
<evidence type="ECO:0000313" key="5">
    <source>
        <dbReference type="EMBL" id="RJL30972.1"/>
    </source>
</evidence>
<evidence type="ECO:0000256" key="3">
    <source>
        <dbReference type="ARBA" id="ARBA00023163"/>
    </source>
</evidence>
<accession>A0A3A4BI92</accession>
<keyword evidence="6" id="KW-1185">Reference proteome</keyword>
<name>A0A3A4BI92_9ACTN</name>
<evidence type="ECO:0000256" key="2">
    <source>
        <dbReference type="ARBA" id="ARBA00023125"/>
    </source>
</evidence>
<dbReference type="InterPro" id="IPR036388">
    <property type="entry name" value="WH-like_DNA-bd_sf"/>
</dbReference>
<evidence type="ECO:0000259" key="4">
    <source>
        <dbReference type="PROSITE" id="PS50995"/>
    </source>
</evidence>
<dbReference type="AlphaFoldDB" id="A0A3A4BI92"/>
<dbReference type="PANTHER" id="PTHR33164:SF43">
    <property type="entry name" value="HTH-TYPE TRANSCRIPTIONAL REPRESSOR YETL"/>
    <property type="match status" value="1"/>
</dbReference>
<comment type="caution">
    <text evidence="5">The sequence shown here is derived from an EMBL/GenBank/DDBJ whole genome shotgun (WGS) entry which is preliminary data.</text>
</comment>
<proteinExistence type="predicted"/>
<dbReference type="SUPFAM" id="SSF46785">
    <property type="entry name" value="Winged helix' DNA-binding domain"/>
    <property type="match status" value="1"/>
</dbReference>
<evidence type="ECO:0000313" key="6">
    <source>
        <dbReference type="Proteomes" id="UP000265768"/>
    </source>
</evidence>
<gene>
    <name evidence="5" type="ORF">D5H75_22075</name>
</gene>
<dbReference type="SMART" id="SM00347">
    <property type="entry name" value="HTH_MARR"/>
    <property type="match status" value="1"/>
</dbReference>
<dbReference type="Pfam" id="PF01047">
    <property type="entry name" value="MarR"/>
    <property type="match status" value="1"/>
</dbReference>
<keyword evidence="2" id="KW-0238">DNA-binding</keyword>
<dbReference type="InterPro" id="IPR023187">
    <property type="entry name" value="Tscrpt_reg_MarR-type_CS"/>
</dbReference>
<dbReference type="PROSITE" id="PS50995">
    <property type="entry name" value="HTH_MARR_2"/>
    <property type="match status" value="1"/>
</dbReference>
<dbReference type="EMBL" id="QZEY01000008">
    <property type="protein sequence ID" value="RJL30972.1"/>
    <property type="molecule type" value="Genomic_DNA"/>
</dbReference>
<dbReference type="PROSITE" id="PS01117">
    <property type="entry name" value="HTH_MARR_1"/>
    <property type="match status" value="1"/>
</dbReference>
<dbReference type="PANTHER" id="PTHR33164">
    <property type="entry name" value="TRANSCRIPTIONAL REGULATOR, MARR FAMILY"/>
    <property type="match status" value="1"/>
</dbReference>